<sequence>MTWRPLYMPQTEQAAWGSFGERHCGHGCVETATAFHWLRRARVLLRDIFRLGTATGLTPLTS</sequence>
<organism evidence="1 2">
    <name type="scientific">Dactylosporangium sucinum</name>
    <dbReference type="NCBI Taxonomy" id="1424081"/>
    <lineage>
        <taxon>Bacteria</taxon>
        <taxon>Bacillati</taxon>
        <taxon>Actinomycetota</taxon>
        <taxon>Actinomycetes</taxon>
        <taxon>Micromonosporales</taxon>
        <taxon>Micromonosporaceae</taxon>
        <taxon>Dactylosporangium</taxon>
    </lineage>
</organism>
<keyword evidence="2" id="KW-1185">Reference proteome</keyword>
<name>A0A917TE50_9ACTN</name>
<dbReference type="EMBL" id="BMPI01000008">
    <property type="protein sequence ID" value="GGM20073.1"/>
    <property type="molecule type" value="Genomic_DNA"/>
</dbReference>
<protein>
    <recommendedName>
        <fullName evidence="3">Transposase</fullName>
    </recommendedName>
</protein>
<evidence type="ECO:0008006" key="3">
    <source>
        <dbReference type="Google" id="ProtNLM"/>
    </source>
</evidence>
<reference evidence="1" key="1">
    <citation type="journal article" date="2014" name="Int. J. Syst. Evol. Microbiol.">
        <title>Complete genome sequence of Corynebacterium casei LMG S-19264T (=DSM 44701T), isolated from a smear-ripened cheese.</title>
        <authorList>
            <consortium name="US DOE Joint Genome Institute (JGI-PGF)"/>
            <person name="Walter F."/>
            <person name="Albersmeier A."/>
            <person name="Kalinowski J."/>
            <person name="Ruckert C."/>
        </authorList>
    </citation>
    <scope>NUCLEOTIDE SEQUENCE</scope>
    <source>
        <strain evidence="1">JCM 19831</strain>
    </source>
</reference>
<dbReference type="Proteomes" id="UP000642070">
    <property type="component" value="Unassembled WGS sequence"/>
</dbReference>
<reference evidence="1" key="2">
    <citation type="submission" date="2020-09" db="EMBL/GenBank/DDBJ databases">
        <authorList>
            <person name="Sun Q."/>
            <person name="Ohkuma M."/>
        </authorList>
    </citation>
    <scope>NUCLEOTIDE SEQUENCE</scope>
    <source>
        <strain evidence="1">JCM 19831</strain>
    </source>
</reference>
<evidence type="ECO:0000313" key="2">
    <source>
        <dbReference type="Proteomes" id="UP000642070"/>
    </source>
</evidence>
<comment type="caution">
    <text evidence="1">The sequence shown here is derived from an EMBL/GenBank/DDBJ whole genome shotgun (WGS) entry which is preliminary data.</text>
</comment>
<evidence type="ECO:0000313" key="1">
    <source>
        <dbReference type="EMBL" id="GGM20073.1"/>
    </source>
</evidence>
<accession>A0A917TE50</accession>
<gene>
    <name evidence="1" type="ORF">GCM10007977_021670</name>
</gene>
<proteinExistence type="predicted"/>
<dbReference type="AlphaFoldDB" id="A0A917TE50"/>